<keyword evidence="4" id="KW-1185">Reference proteome</keyword>
<protein>
    <recommendedName>
        <fullName evidence="2">WH2 domain-containing protein</fullName>
    </recommendedName>
</protein>
<feature type="region of interest" description="Disordered" evidence="1">
    <location>
        <begin position="144"/>
        <end position="196"/>
    </location>
</feature>
<evidence type="ECO:0000313" key="4">
    <source>
        <dbReference type="Proteomes" id="UP000019118"/>
    </source>
</evidence>
<evidence type="ECO:0000259" key="2">
    <source>
        <dbReference type="PROSITE" id="PS51082"/>
    </source>
</evidence>
<reference evidence="3" key="2">
    <citation type="submission" date="2024-08" db="UniProtKB">
        <authorList>
            <consortium name="EnsemblMetazoa"/>
        </authorList>
    </citation>
    <scope>IDENTIFICATION</scope>
</reference>
<dbReference type="Pfam" id="PF02205">
    <property type="entry name" value="WH2"/>
    <property type="match status" value="1"/>
</dbReference>
<evidence type="ECO:0000256" key="1">
    <source>
        <dbReference type="SAM" id="MobiDB-lite"/>
    </source>
</evidence>
<dbReference type="Proteomes" id="UP000019118">
    <property type="component" value="Unassembled WGS sequence"/>
</dbReference>
<sequence length="215" mass="22156">MDVLKRSSAHYDFHYVEGTHHAHLNQPEGLAAPLREFLARRSPAEPQAGLNGARLIIETMSGPPPPPPPGPPPFLGGGSAPDGRGALLQSIRQGAKLKKTVTVDKSAPAIPSNNSSAPRNGLSSSPMPNGIPLGGLFAGGMPKLKATGLRGPSPAGLGSPSPARAANSVQDQLKRQLHNPSDTKTRGPPPPAPVRHVSAALPAPLRLALIGYLSC</sequence>
<evidence type="ECO:0000313" key="3">
    <source>
        <dbReference type="EnsemblMetazoa" id="XP_019762684.1"/>
    </source>
</evidence>
<name>A0AAR5PNT7_DENPD</name>
<dbReference type="PROSITE" id="PS51082">
    <property type="entry name" value="WH2"/>
    <property type="match status" value="1"/>
</dbReference>
<dbReference type="EnsemblMetazoa" id="XM_019907125.1">
    <property type="protein sequence ID" value="XP_019762684.1"/>
    <property type="gene ID" value="LOC109539407"/>
</dbReference>
<reference evidence="4" key="1">
    <citation type="journal article" date="2013" name="Genome Biol.">
        <title>Draft genome of the mountain pine beetle, Dendroctonus ponderosae Hopkins, a major forest pest.</title>
        <authorList>
            <person name="Keeling C.I."/>
            <person name="Yuen M.M."/>
            <person name="Liao N.Y."/>
            <person name="Docking T.R."/>
            <person name="Chan S.K."/>
            <person name="Taylor G.A."/>
            <person name="Palmquist D.L."/>
            <person name="Jackman S.D."/>
            <person name="Nguyen A."/>
            <person name="Li M."/>
            <person name="Henderson H."/>
            <person name="Janes J.K."/>
            <person name="Zhao Y."/>
            <person name="Pandoh P."/>
            <person name="Moore R."/>
            <person name="Sperling F.A."/>
            <person name="Huber D.P."/>
            <person name="Birol I."/>
            <person name="Jones S.J."/>
            <person name="Bohlmann J."/>
        </authorList>
    </citation>
    <scope>NUCLEOTIDE SEQUENCE</scope>
</reference>
<feature type="domain" description="WH2" evidence="2">
    <location>
        <begin position="83"/>
        <end position="100"/>
    </location>
</feature>
<feature type="compositionally biased region" description="Low complexity" evidence="1">
    <location>
        <begin position="106"/>
        <end position="120"/>
    </location>
</feature>
<dbReference type="AlphaFoldDB" id="A0AAR5PNT7"/>
<feature type="region of interest" description="Disordered" evidence="1">
    <location>
        <begin position="60"/>
        <end position="85"/>
    </location>
</feature>
<feature type="region of interest" description="Disordered" evidence="1">
    <location>
        <begin position="97"/>
        <end position="129"/>
    </location>
</feature>
<dbReference type="GO" id="GO:0003779">
    <property type="term" value="F:actin binding"/>
    <property type="evidence" value="ECO:0007669"/>
    <property type="project" value="InterPro"/>
</dbReference>
<accession>A0AAR5PNT7</accession>
<dbReference type="SMART" id="SM00246">
    <property type="entry name" value="WH2"/>
    <property type="match status" value="1"/>
</dbReference>
<dbReference type="InterPro" id="IPR003124">
    <property type="entry name" value="WH2_dom"/>
</dbReference>
<feature type="compositionally biased region" description="Pro residues" evidence="1">
    <location>
        <begin position="62"/>
        <end position="74"/>
    </location>
</feature>
<feature type="compositionally biased region" description="Low complexity" evidence="1">
    <location>
        <begin position="148"/>
        <end position="166"/>
    </location>
</feature>
<proteinExistence type="predicted"/>
<organism evidence="3 4">
    <name type="scientific">Dendroctonus ponderosae</name>
    <name type="common">Mountain pine beetle</name>
    <dbReference type="NCBI Taxonomy" id="77166"/>
    <lineage>
        <taxon>Eukaryota</taxon>
        <taxon>Metazoa</taxon>
        <taxon>Ecdysozoa</taxon>
        <taxon>Arthropoda</taxon>
        <taxon>Hexapoda</taxon>
        <taxon>Insecta</taxon>
        <taxon>Pterygota</taxon>
        <taxon>Neoptera</taxon>
        <taxon>Endopterygota</taxon>
        <taxon>Coleoptera</taxon>
        <taxon>Polyphaga</taxon>
        <taxon>Cucujiformia</taxon>
        <taxon>Curculionidae</taxon>
        <taxon>Scolytinae</taxon>
        <taxon>Dendroctonus</taxon>
    </lineage>
</organism>